<dbReference type="EMBL" id="JAHRIQ010098617">
    <property type="protein sequence ID" value="MEQ2253602.1"/>
    <property type="molecule type" value="Genomic_DNA"/>
</dbReference>
<dbReference type="Proteomes" id="UP001482620">
    <property type="component" value="Unassembled WGS sequence"/>
</dbReference>
<evidence type="ECO:0000313" key="1">
    <source>
        <dbReference type="EMBL" id="MEQ2253602.1"/>
    </source>
</evidence>
<sequence>MFNLVLLTAELRMSTMMKSKELPSFLKEDCCNYEFGRAVKEVLRNLEISLENSLQVEEIRSNCKYAQVWLFKQVNPKSRPQEAKRSLRRTNCRILILLI</sequence>
<gene>
    <name evidence="1" type="ORF">ILYODFUR_033899</name>
</gene>
<protein>
    <submittedName>
        <fullName evidence="1">Uncharacterized protein</fullName>
    </submittedName>
</protein>
<accession>A0ABV0VA25</accession>
<name>A0ABV0VA25_9TELE</name>
<evidence type="ECO:0000313" key="2">
    <source>
        <dbReference type="Proteomes" id="UP001482620"/>
    </source>
</evidence>
<organism evidence="1 2">
    <name type="scientific">Ilyodon furcidens</name>
    <name type="common">goldbreast splitfin</name>
    <dbReference type="NCBI Taxonomy" id="33524"/>
    <lineage>
        <taxon>Eukaryota</taxon>
        <taxon>Metazoa</taxon>
        <taxon>Chordata</taxon>
        <taxon>Craniata</taxon>
        <taxon>Vertebrata</taxon>
        <taxon>Euteleostomi</taxon>
        <taxon>Actinopterygii</taxon>
        <taxon>Neopterygii</taxon>
        <taxon>Teleostei</taxon>
        <taxon>Neoteleostei</taxon>
        <taxon>Acanthomorphata</taxon>
        <taxon>Ovalentaria</taxon>
        <taxon>Atherinomorphae</taxon>
        <taxon>Cyprinodontiformes</taxon>
        <taxon>Goodeidae</taxon>
        <taxon>Ilyodon</taxon>
    </lineage>
</organism>
<reference evidence="1 2" key="1">
    <citation type="submission" date="2021-06" db="EMBL/GenBank/DDBJ databases">
        <authorList>
            <person name="Palmer J.M."/>
        </authorList>
    </citation>
    <scope>NUCLEOTIDE SEQUENCE [LARGE SCALE GENOMIC DNA]</scope>
    <source>
        <strain evidence="2">if_2019</strain>
        <tissue evidence="1">Muscle</tissue>
    </source>
</reference>
<proteinExistence type="predicted"/>
<comment type="caution">
    <text evidence="1">The sequence shown here is derived from an EMBL/GenBank/DDBJ whole genome shotgun (WGS) entry which is preliminary data.</text>
</comment>
<keyword evidence="2" id="KW-1185">Reference proteome</keyword>